<dbReference type="PANTHER" id="PTHR30537">
    <property type="entry name" value="HTH-TYPE TRANSCRIPTIONAL REGULATOR"/>
    <property type="match status" value="1"/>
</dbReference>
<dbReference type="Pfam" id="PF00126">
    <property type="entry name" value="HTH_1"/>
    <property type="match status" value="1"/>
</dbReference>
<dbReference type="Proteomes" id="UP000235347">
    <property type="component" value="Unassembled WGS sequence"/>
</dbReference>
<evidence type="ECO:0000256" key="3">
    <source>
        <dbReference type="ARBA" id="ARBA00023125"/>
    </source>
</evidence>
<dbReference type="GO" id="GO:0043565">
    <property type="term" value="F:sequence-specific DNA binding"/>
    <property type="evidence" value="ECO:0007669"/>
    <property type="project" value="TreeGrafter"/>
</dbReference>
<dbReference type="Gene3D" id="1.10.10.10">
    <property type="entry name" value="Winged helix-like DNA-binding domain superfamily/Winged helix DNA-binding domain"/>
    <property type="match status" value="1"/>
</dbReference>
<gene>
    <name evidence="6" type="ORF">C0Z19_23420</name>
</gene>
<accession>A0A2N7VM66</accession>
<dbReference type="InterPro" id="IPR058163">
    <property type="entry name" value="LysR-type_TF_proteobact-type"/>
</dbReference>
<dbReference type="RefSeq" id="WP_102612224.1">
    <property type="nucleotide sequence ID" value="NZ_CADIKD010000022.1"/>
</dbReference>
<organism evidence="6 7">
    <name type="scientific">Trinickia soli</name>
    <dbReference type="NCBI Taxonomy" id="380675"/>
    <lineage>
        <taxon>Bacteria</taxon>
        <taxon>Pseudomonadati</taxon>
        <taxon>Pseudomonadota</taxon>
        <taxon>Betaproteobacteria</taxon>
        <taxon>Burkholderiales</taxon>
        <taxon>Burkholderiaceae</taxon>
        <taxon>Trinickia</taxon>
    </lineage>
</organism>
<comment type="similarity">
    <text evidence="1">Belongs to the LysR transcriptional regulatory family.</text>
</comment>
<protein>
    <submittedName>
        <fullName evidence="6">LysR family transcriptional regulator</fullName>
    </submittedName>
</protein>
<dbReference type="AlphaFoldDB" id="A0A2N7VM66"/>
<comment type="caution">
    <text evidence="6">The sequence shown here is derived from an EMBL/GenBank/DDBJ whole genome shotgun (WGS) entry which is preliminary data.</text>
</comment>
<evidence type="ECO:0000259" key="5">
    <source>
        <dbReference type="PROSITE" id="PS50931"/>
    </source>
</evidence>
<dbReference type="GO" id="GO:0003700">
    <property type="term" value="F:DNA-binding transcription factor activity"/>
    <property type="evidence" value="ECO:0007669"/>
    <property type="project" value="InterPro"/>
</dbReference>
<dbReference type="PROSITE" id="PS50931">
    <property type="entry name" value="HTH_LYSR"/>
    <property type="match status" value="1"/>
</dbReference>
<dbReference type="PRINTS" id="PR00039">
    <property type="entry name" value="HTHLYSR"/>
</dbReference>
<dbReference type="Pfam" id="PF03466">
    <property type="entry name" value="LysR_substrate"/>
    <property type="match status" value="1"/>
</dbReference>
<evidence type="ECO:0000256" key="1">
    <source>
        <dbReference type="ARBA" id="ARBA00009437"/>
    </source>
</evidence>
<name>A0A2N7VM66_9BURK</name>
<dbReference type="InterPro" id="IPR036388">
    <property type="entry name" value="WH-like_DNA-bd_sf"/>
</dbReference>
<reference evidence="6 7" key="1">
    <citation type="submission" date="2018-01" db="EMBL/GenBank/DDBJ databases">
        <title>Whole genome analyses suggest that Burkholderia sensu lato contains two further novel genera in the rhizoxinica-symbiotica group Mycetohabitans gen. nov., and Trinickia gen. nov.: implications for the evolution of diazotrophy and nodulation in the Burkholderiaceae.</title>
        <authorList>
            <person name="Estrada-de los Santos P."/>
            <person name="Palmer M."/>
            <person name="Chavez-Ramirez B."/>
            <person name="Beukes C."/>
            <person name="Steenkamp E.T."/>
            <person name="Hirsch A.M."/>
            <person name="Manyaka P."/>
            <person name="Maluk M."/>
            <person name="Lafos M."/>
            <person name="Crook M."/>
            <person name="Gross E."/>
            <person name="Simon M.F."/>
            <person name="Bueno dos Reis Junior F."/>
            <person name="Poole P.S."/>
            <person name="Venter S.N."/>
            <person name="James E.K."/>
        </authorList>
    </citation>
    <scope>NUCLEOTIDE SEQUENCE [LARGE SCALE GENOMIC DNA]</scope>
    <source>
        <strain evidence="6 7">GP25-8</strain>
    </source>
</reference>
<dbReference type="EMBL" id="PNYB01000026">
    <property type="protein sequence ID" value="PMS18249.1"/>
    <property type="molecule type" value="Genomic_DNA"/>
</dbReference>
<proteinExistence type="inferred from homology"/>
<dbReference type="InterPro" id="IPR005119">
    <property type="entry name" value="LysR_subst-bd"/>
</dbReference>
<sequence length="289" mass="31992">MNDVALDWSDVRIFLAIARCGTLGAAAKRVGQTQPTMGRRLRALEEALGHTLFQRTSDGFVLTDEGAAVLSYAERMEEEALGFTRALTGKETQLTGLLRVSSSDWFGIHILTPVFARFLAKHPGISLELVTDSRLYNLARREADLVFRITPFDEPDVIQRELMHIDYALYGHVDQVSPSRGQGDGHKLISMDSAFGSLPDVEWIKRMLPKAKIVFGSNNRGVQARMCVEGSGIAVLPCPLGDATPELRRIDLGEAPPGRDVWLGYHRDLRRVARLRALLDETIEALANA</sequence>
<dbReference type="SUPFAM" id="SSF46785">
    <property type="entry name" value="Winged helix' DNA-binding domain"/>
    <property type="match status" value="1"/>
</dbReference>
<feature type="domain" description="HTH lysR-type" evidence="5">
    <location>
        <begin position="6"/>
        <end position="63"/>
    </location>
</feature>
<dbReference type="InterPro" id="IPR000847">
    <property type="entry name" value="LysR_HTH_N"/>
</dbReference>
<evidence type="ECO:0000256" key="2">
    <source>
        <dbReference type="ARBA" id="ARBA00023015"/>
    </source>
</evidence>
<keyword evidence="7" id="KW-1185">Reference proteome</keyword>
<keyword evidence="4" id="KW-0804">Transcription</keyword>
<dbReference type="InterPro" id="IPR036390">
    <property type="entry name" value="WH_DNA-bd_sf"/>
</dbReference>
<dbReference type="SUPFAM" id="SSF53850">
    <property type="entry name" value="Periplasmic binding protein-like II"/>
    <property type="match status" value="1"/>
</dbReference>
<keyword evidence="3" id="KW-0238">DNA-binding</keyword>
<dbReference type="PANTHER" id="PTHR30537:SF3">
    <property type="entry name" value="TRANSCRIPTIONAL REGULATORY PROTEIN"/>
    <property type="match status" value="1"/>
</dbReference>
<evidence type="ECO:0000256" key="4">
    <source>
        <dbReference type="ARBA" id="ARBA00023163"/>
    </source>
</evidence>
<evidence type="ECO:0000313" key="6">
    <source>
        <dbReference type="EMBL" id="PMS18249.1"/>
    </source>
</evidence>
<dbReference type="GO" id="GO:0006351">
    <property type="term" value="P:DNA-templated transcription"/>
    <property type="evidence" value="ECO:0007669"/>
    <property type="project" value="TreeGrafter"/>
</dbReference>
<dbReference type="Gene3D" id="3.40.190.290">
    <property type="match status" value="1"/>
</dbReference>
<keyword evidence="2" id="KW-0805">Transcription regulation</keyword>
<evidence type="ECO:0000313" key="7">
    <source>
        <dbReference type="Proteomes" id="UP000235347"/>
    </source>
</evidence>